<dbReference type="GO" id="GO:0051539">
    <property type="term" value="F:4 iron, 4 sulfur cluster binding"/>
    <property type="evidence" value="ECO:0007669"/>
    <property type="project" value="UniProtKB-KW"/>
</dbReference>
<dbReference type="Gene3D" id="3.80.30.20">
    <property type="entry name" value="tm_1862 like domain"/>
    <property type="match status" value="1"/>
</dbReference>
<keyword evidence="6" id="KW-0411">Iron-sulfur</keyword>
<name>A0A5J4SCA1_9ZZZZ</name>
<keyword evidence="8" id="KW-0808">Transferase</keyword>
<evidence type="ECO:0000256" key="6">
    <source>
        <dbReference type="ARBA" id="ARBA00023014"/>
    </source>
</evidence>
<evidence type="ECO:0000256" key="1">
    <source>
        <dbReference type="ARBA" id="ARBA00001966"/>
    </source>
</evidence>
<dbReference type="Pfam" id="PF16199">
    <property type="entry name" value="Radical_SAM_C"/>
    <property type="match status" value="1"/>
</dbReference>
<dbReference type="AlphaFoldDB" id="A0A5J4SCA1"/>
<dbReference type="PROSITE" id="PS51918">
    <property type="entry name" value="RADICAL_SAM"/>
    <property type="match status" value="1"/>
</dbReference>
<dbReference type="NCBIfam" id="TIGR01212">
    <property type="entry name" value="TIGR01212 family radical SAM protein"/>
    <property type="match status" value="1"/>
</dbReference>
<dbReference type="SMART" id="SM00729">
    <property type="entry name" value="Elp3"/>
    <property type="match status" value="1"/>
</dbReference>
<dbReference type="InterPro" id="IPR006638">
    <property type="entry name" value="Elp3/MiaA/NifB-like_rSAM"/>
</dbReference>
<dbReference type="PANTHER" id="PTHR11135">
    <property type="entry name" value="HISTONE ACETYLTRANSFERASE-RELATED"/>
    <property type="match status" value="1"/>
</dbReference>
<accession>A0A5J4SCA1</accession>
<keyword evidence="5" id="KW-0408">Iron</keyword>
<dbReference type="SFLD" id="SFLDS00029">
    <property type="entry name" value="Radical_SAM"/>
    <property type="match status" value="1"/>
</dbReference>
<dbReference type="EC" id="2.8.1.6" evidence="8"/>
<keyword evidence="3" id="KW-0949">S-adenosyl-L-methionine</keyword>
<dbReference type="InterPro" id="IPR023404">
    <property type="entry name" value="rSAM_horseshoe"/>
</dbReference>
<reference evidence="8" key="1">
    <citation type="submission" date="2019-03" db="EMBL/GenBank/DDBJ databases">
        <title>Single cell metagenomics reveals metabolic interactions within the superorganism composed of flagellate Streblomastix strix and complex community of Bacteroidetes bacteria on its surface.</title>
        <authorList>
            <person name="Treitli S.C."/>
            <person name="Kolisko M."/>
            <person name="Husnik F."/>
            <person name="Keeling P."/>
            <person name="Hampl V."/>
        </authorList>
    </citation>
    <scope>NUCLEOTIDE SEQUENCE</scope>
    <source>
        <strain evidence="8">STM</strain>
    </source>
</reference>
<protein>
    <submittedName>
        <fullName evidence="8">Biotin synthase</fullName>
        <ecNumber evidence="8">2.8.1.6</ecNumber>
    </submittedName>
</protein>
<proteinExistence type="predicted"/>
<gene>
    <name evidence="8" type="ORF">EZS27_008533</name>
</gene>
<dbReference type="GO" id="GO:0004076">
    <property type="term" value="F:biotin synthase activity"/>
    <property type="evidence" value="ECO:0007669"/>
    <property type="project" value="UniProtKB-EC"/>
</dbReference>
<dbReference type="PANTHER" id="PTHR11135:SF1">
    <property type="entry name" value="PROTEIN YHCC"/>
    <property type="match status" value="1"/>
</dbReference>
<comment type="caution">
    <text evidence="8">The sequence shown here is derived from an EMBL/GenBank/DDBJ whole genome shotgun (WGS) entry which is preliminary data.</text>
</comment>
<dbReference type="SUPFAM" id="SSF102114">
    <property type="entry name" value="Radical SAM enzymes"/>
    <property type="match status" value="1"/>
</dbReference>
<dbReference type="EMBL" id="SNRY01000251">
    <property type="protein sequence ID" value="KAA6343774.1"/>
    <property type="molecule type" value="Genomic_DNA"/>
</dbReference>
<organism evidence="8">
    <name type="scientific">termite gut metagenome</name>
    <dbReference type="NCBI Taxonomy" id="433724"/>
    <lineage>
        <taxon>unclassified sequences</taxon>
        <taxon>metagenomes</taxon>
        <taxon>organismal metagenomes</taxon>
    </lineage>
</organism>
<dbReference type="Pfam" id="PF04055">
    <property type="entry name" value="Radical_SAM"/>
    <property type="match status" value="1"/>
</dbReference>
<evidence type="ECO:0000256" key="2">
    <source>
        <dbReference type="ARBA" id="ARBA00022485"/>
    </source>
</evidence>
<dbReference type="InterPro" id="IPR058240">
    <property type="entry name" value="rSAM_sf"/>
</dbReference>
<dbReference type="SFLD" id="SFLDG01091">
    <property type="entry name" value="uncharacterized_CHP01210-like"/>
    <property type="match status" value="1"/>
</dbReference>
<evidence type="ECO:0000259" key="7">
    <source>
        <dbReference type="PROSITE" id="PS51918"/>
    </source>
</evidence>
<dbReference type="InterPro" id="IPR007197">
    <property type="entry name" value="rSAM"/>
</dbReference>
<dbReference type="InterPro" id="IPR039661">
    <property type="entry name" value="ELP3"/>
</dbReference>
<sequence>MCNISHKYESSFLYRGFSEFLNHYFIHKVQKISLNAGFTCPNRDGTKGRGGCTYCNNQTFNPEYCQTEKSITQQLNKGKRFFSRKYPDMKYLAYFQAYTNTYAEIDKLKRKYKEALNTDDVVGLIIGTRPDCIPDSLLRYLEILNKNTFLLVEYGIETTNDETLKRINRGHTYADTRDAIERTAACGILTGGHVILGLPGETRKDIVEQATVLSRLPLITLKIHQLQLIRGTRMAREYEENPQLFRIFDVNEYIDLVIDYIEHLRPDIVLERFVSQSPQKLLLAPDWGLKNYEFTARVQKRMREREAFQGKFYQR</sequence>
<evidence type="ECO:0000256" key="3">
    <source>
        <dbReference type="ARBA" id="ARBA00022691"/>
    </source>
</evidence>
<evidence type="ECO:0000256" key="4">
    <source>
        <dbReference type="ARBA" id="ARBA00022723"/>
    </source>
</evidence>
<comment type="cofactor">
    <cofactor evidence="1">
        <name>[4Fe-4S] cluster</name>
        <dbReference type="ChEBI" id="CHEBI:49883"/>
    </cofactor>
</comment>
<evidence type="ECO:0000256" key="5">
    <source>
        <dbReference type="ARBA" id="ARBA00023004"/>
    </source>
</evidence>
<evidence type="ECO:0000313" key="8">
    <source>
        <dbReference type="EMBL" id="KAA6343774.1"/>
    </source>
</evidence>
<dbReference type="GO" id="GO:0046872">
    <property type="term" value="F:metal ion binding"/>
    <property type="evidence" value="ECO:0007669"/>
    <property type="project" value="UniProtKB-KW"/>
</dbReference>
<feature type="domain" description="Radical SAM core" evidence="7">
    <location>
        <begin position="24"/>
        <end position="267"/>
    </location>
</feature>
<keyword evidence="2" id="KW-0004">4Fe-4S</keyword>
<dbReference type="SFLD" id="SFLDG01086">
    <property type="entry name" value="elongater_protein-like"/>
    <property type="match status" value="1"/>
</dbReference>
<keyword evidence="4" id="KW-0479">Metal-binding</keyword>
<dbReference type="InterPro" id="IPR005911">
    <property type="entry name" value="YhcC-like"/>
</dbReference>
<dbReference type="InterPro" id="IPR032432">
    <property type="entry name" value="Radical_SAM_C"/>
</dbReference>